<evidence type="ECO:0000256" key="3">
    <source>
        <dbReference type="ARBA" id="ARBA00004647"/>
    </source>
</evidence>
<dbReference type="GO" id="GO:0005813">
    <property type="term" value="C:centrosome"/>
    <property type="evidence" value="ECO:0007669"/>
    <property type="project" value="UniProtKB-SubCell"/>
</dbReference>
<dbReference type="OrthoDB" id="205662at2759"/>
<comment type="similarity">
    <text evidence="13">Belongs to the TOG/XMAP215 family.</text>
</comment>
<dbReference type="GO" id="GO:0005874">
    <property type="term" value="C:microtubule"/>
    <property type="evidence" value="ECO:0007669"/>
    <property type="project" value="UniProtKB-ARBA"/>
</dbReference>
<dbReference type="GO" id="GO:0051231">
    <property type="term" value="P:spindle elongation"/>
    <property type="evidence" value="ECO:0007669"/>
    <property type="project" value="UniProtKB-ARBA"/>
</dbReference>
<organism evidence="16 17">
    <name type="scientific">Cotesia congregata</name>
    <name type="common">Parasitoid wasp</name>
    <name type="synonym">Apanteles congregatus</name>
    <dbReference type="NCBI Taxonomy" id="51543"/>
    <lineage>
        <taxon>Eukaryota</taxon>
        <taxon>Metazoa</taxon>
        <taxon>Ecdysozoa</taxon>
        <taxon>Arthropoda</taxon>
        <taxon>Hexapoda</taxon>
        <taxon>Insecta</taxon>
        <taxon>Pterygota</taxon>
        <taxon>Neoptera</taxon>
        <taxon>Endopterygota</taxon>
        <taxon>Hymenoptera</taxon>
        <taxon>Apocrita</taxon>
        <taxon>Ichneumonoidea</taxon>
        <taxon>Braconidae</taxon>
        <taxon>Microgastrinae</taxon>
        <taxon>Cotesia</taxon>
    </lineage>
</organism>
<dbReference type="FunFam" id="1.25.10.10:FF:000063">
    <property type="entry name" value="Putative cytoskeleton-associated protein 5"/>
    <property type="match status" value="1"/>
</dbReference>
<dbReference type="SMART" id="SM01349">
    <property type="entry name" value="TOG"/>
    <property type="match status" value="5"/>
</dbReference>
<dbReference type="Pfam" id="PF21041">
    <property type="entry name" value="XMAP215_CLASP_TOG"/>
    <property type="match status" value="4"/>
</dbReference>
<dbReference type="FunFam" id="1.25.10.10:FF:000068">
    <property type="entry name" value="cytoskeleton-associated protein 5 isoform X1"/>
    <property type="match status" value="1"/>
</dbReference>
<feature type="region of interest" description="Disordered" evidence="14">
    <location>
        <begin position="1465"/>
        <end position="1500"/>
    </location>
</feature>
<gene>
    <name evidence="16" type="ORF">HICCMSTLAB_LOCUS2722</name>
</gene>
<keyword evidence="4" id="KW-0158">Chromosome</keyword>
<feature type="compositionally biased region" description="Acidic residues" evidence="14">
    <location>
        <begin position="1409"/>
        <end position="1430"/>
    </location>
</feature>
<feature type="compositionally biased region" description="Basic and acidic residues" evidence="14">
    <location>
        <begin position="1933"/>
        <end position="1943"/>
    </location>
</feature>
<dbReference type="GO" id="GO:0030951">
    <property type="term" value="P:establishment or maintenance of microtubule cytoskeleton polarity"/>
    <property type="evidence" value="ECO:0007669"/>
    <property type="project" value="InterPro"/>
</dbReference>
<feature type="compositionally biased region" description="Polar residues" evidence="14">
    <location>
        <begin position="1465"/>
        <end position="1481"/>
    </location>
</feature>
<feature type="compositionally biased region" description="Basic and acidic residues" evidence="14">
    <location>
        <begin position="788"/>
        <end position="799"/>
    </location>
</feature>
<dbReference type="GO" id="GO:0000922">
    <property type="term" value="C:spindle pole"/>
    <property type="evidence" value="ECO:0007669"/>
    <property type="project" value="UniProtKB-SubCell"/>
</dbReference>
<dbReference type="InterPro" id="IPR011989">
    <property type="entry name" value="ARM-like"/>
</dbReference>
<evidence type="ECO:0000256" key="11">
    <source>
        <dbReference type="ARBA" id="ARBA00023306"/>
    </source>
</evidence>
<evidence type="ECO:0000256" key="13">
    <source>
        <dbReference type="ARBA" id="ARBA00025722"/>
    </source>
</evidence>
<comment type="caution">
    <text evidence="16">The sequence shown here is derived from an EMBL/GenBank/DDBJ whole genome shotgun (WGS) entry which is preliminary data.</text>
</comment>
<sequence>MEEETEFTKLPVEDRCVHKSWKARVHGYEECTKKFGCIDDEKSPEWNKFLGLIKKFVVDSNVAAQEKGLEAALAFVENAACAGKTVGEVMSGIVNKCIAAPKAKTKDLAVQITLMYIEIEKHETVQEELLKGTEAKNPKIVAGCINTLTLSLREFGSKVINIKPLIKKMPGFLEDRDKIVREEGKAMVIEIYRWIGVPIKQQLNTLKPVQMSELEVEFGKLDGAKAHPSRYLRSQKPKNVIAESVAAEGDDADDDEAGEEEAAEDIDPYELIDPVDILSKLPKDFYDKLEAKKWQERKEALEALETLCKNPKLESGDYGDVIRALKKIIAKDSNVVVVTIAGKCLTGLANGLKKRFHPYATACLPVVLEKFREKKPHVVAVLREAADAVFQSITVDVILEDALAALDNKNPSVKAETAAFLARCFAHTLPATFNKKLLKAYIGALLKTLNEPDPTVRDNSAEALGTAMKLVGEKAMMPFLTDLDALKMAKIQECAEKAVILVKVVAPKKTERPTTAPAKVESKPPAKINAKKPAASVSNSNTYKKPTLKKPAASGKKTVAPKTQIEKDLSAESVDDIAGECLTGDILSGLVDANWKSRLAAVEQLNETIKQMSSDVPCQVIVRILAKKPGFKDTNFQVLKQRLEVVKMLAENYTFSITAANYCIMDIAEKLGDAKNGSTAAETLLAIAEATSFEHVANEVVTFAFNQKSPKVQQESLVWLSNALLEFSCTLNVKSVIESIKKAVAATNPGVRTAAISLIGTLYLYVGKPLLTFFDGEKPALKQQIEQECEKHDGERPPEPTRGPKSRDKKVADDAEEEEEENYVAETVDINDLIPRVDISNQITEALLAELGDKNWKVRNEGLIKVQAMITDAKFIKGSIGELPRALSSRLVDSNTKIAQTALGICEALASAMGPPIKQHVRVLFPGFVHCLGDSKNWIRSAAILCINSWGDQCGYKEFFDGEMISDALKAGSPTLRIELWNWLAQKLPPIPVKQVPKEELILCVPHLYSNLEDRNSDVRKNAQEAILGFMMHLTYEGMLRQTEKLKPGSKNVVVTALEKTRPSLPIKPLPTKKQEQVKTVKSGGAAKAIKAVVKPKSATAAKPASARKKDDDVDTSPLLAVNNLKHQRVIDEQKLKILKWNFTTPREEFVELLKELMSTAGVNKSLIANMFHADFRYHLKAIESLSDNVQDNSKALTCNLDLILKWLTLRFFDTNPSVLLKGLDFLQAVFQILIEDQYHMLENEAASFLPYLILKIGDPKDSVRNSVRALFKRIALVYPVSKLFSYVMEGLKSKNARQRTECLDQLGSLIENYGVTVCQPTPAAALREIAKQIADRDNSVRNAALNCIVQAYYLEGERIHKLIGNISEKDMSLLEERIKRANKNRPSKPASAVRMSTMPMMAAAASNEDIEPDVEGSDEKDEEPEEIAEDFDDRTHVLSTTTKINKINLNVPPSVDRVVVKSPDNLSNDQENNFNNTYVNNKPEKTYAISPPQSPVRAKPSGPFGLDMEFLRQLEEKYPANWTVPVLQEIKWDPNDSITSIQNIDRLLTEISPSKLSPSKPSLCLSPVTSPVSSKNDNLDRTILLMASSRLQAALQALNNMDEMIKSSPLTLIESKEDKFINSINIQLKFLQKYPLTPENSEVTKVYRATFVVLLSFLESKVLGKNVSMPQLKELIYLMLMLLAENKFEHVEDTDMYMRVVNVIIVKTIDYSNHTTLICVLIKLLQECAESTVMPKYEELVMKCLWKIVKTISNRSAELNYDTILLTVHQFFKDYPSSWWKTRHSDLPVRTVKTVLHSMTKIKGNSMLNHLTLINNIHESELRSYLNRLIDMVNSSNNGQTKQRHMSKEMHAQLTEIFRKIGSKQQSHEGLVQLYDFTQEHPEADIQPFLAKSHQFFRNYIEQNLKIIDQERKRQMSAEDPAQETARAISATEERISMDPAQRVERLRALGSQYRGNGSRPT</sequence>
<keyword evidence="12" id="KW-0137">Centromere</keyword>
<evidence type="ECO:0000313" key="17">
    <source>
        <dbReference type="Proteomes" id="UP000786811"/>
    </source>
</evidence>
<dbReference type="FunFam" id="1.25.10.10:FF:000052">
    <property type="entry name" value="Cytoskeleton associated protein 5"/>
    <property type="match status" value="1"/>
</dbReference>
<evidence type="ECO:0000256" key="9">
    <source>
        <dbReference type="ARBA" id="ARBA00022838"/>
    </source>
</evidence>
<keyword evidence="10" id="KW-0206">Cytoskeleton</keyword>
<dbReference type="GO" id="GO:0051010">
    <property type="term" value="F:microtubule plus-end binding"/>
    <property type="evidence" value="ECO:0007669"/>
    <property type="project" value="InterPro"/>
</dbReference>
<feature type="region of interest" description="Disordered" evidence="14">
    <location>
        <begin position="1407"/>
        <end position="1430"/>
    </location>
</feature>
<evidence type="ECO:0000313" key="16">
    <source>
        <dbReference type="EMBL" id="CAG5078382.1"/>
    </source>
</evidence>
<dbReference type="EMBL" id="CAJNRD030001117">
    <property type="protein sequence ID" value="CAG5078382.1"/>
    <property type="molecule type" value="Genomic_DNA"/>
</dbReference>
<evidence type="ECO:0000256" key="2">
    <source>
        <dbReference type="ARBA" id="ARBA00004629"/>
    </source>
</evidence>
<feature type="region of interest" description="Disordered" evidence="14">
    <location>
        <begin position="786"/>
        <end position="822"/>
    </location>
</feature>
<keyword evidence="7" id="KW-0677">Repeat</keyword>
<keyword evidence="11" id="KW-0131">Cell cycle</keyword>
<feature type="region of interest" description="Disordered" evidence="14">
    <location>
        <begin position="511"/>
        <end position="562"/>
    </location>
</feature>
<dbReference type="Pfam" id="PF12348">
    <property type="entry name" value="CLASP_N"/>
    <property type="match status" value="1"/>
</dbReference>
<dbReference type="InterPro" id="IPR045110">
    <property type="entry name" value="XMAP215"/>
</dbReference>
<evidence type="ECO:0000256" key="4">
    <source>
        <dbReference type="ARBA" id="ARBA00022454"/>
    </source>
</evidence>
<keyword evidence="6" id="KW-0132">Cell division</keyword>
<evidence type="ECO:0000256" key="14">
    <source>
        <dbReference type="SAM" id="MobiDB-lite"/>
    </source>
</evidence>
<proteinExistence type="inferred from homology"/>
<evidence type="ECO:0000256" key="5">
    <source>
        <dbReference type="ARBA" id="ARBA00022490"/>
    </source>
</evidence>
<reference evidence="16" key="1">
    <citation type="submission" date="2021-04" db="EMBL/GenBank/DDBJ databases">
        <authorList>
            <person name="Chebbi M.A.C M."/>
        </authorList>
    </citation>
    <scope>NUCLEOTIDE SEQUENCE</scope>
</reference>
<dbReference type="GO" id="GO:0000776">
    <property type="term" value="C:kinetochore"/>
    <property type="evidence" value="ECO:0007669"/>
    <property type="project" value="UniProtKB-KW"/>
</dbReference>
<dbReference type="GO" id="GO:0061863">
    <property type="term" value="F:microtubule plus end polymerase"/>
    <property type="evidence" value="ECO:0007669"/>
    <property type="project" value="InterPro"/>
</dbReference>
<name>A0A8J2H6A3_COTCN</name>
<feature type="region of interest" description="Disordered" evidence="14">
    <location>
        <begin position="246"/>
        <end position="265"/>
    </location>
</feature>
<dbReference type="InterPro" id="IPR016024">
    <property type="entry name" value="ARM-type_fold"/>
</dbReference>
<dbReference type="InterPro" id="IPR034085">
    <property type="entry name" value="TOG"/>
</dbReference>
<keyword evidence="5" id="KW-0963">Cytoplasm</keyword>
<feature type="domain" description="TOG" evidence="15">
    <location>
        <begin position="832"/>
        <end position="1067"/>
    </location>
</feature>
<evidence type="ECO:0000256" key="10">
    <source>
        <dbReference type="ARBA" id="ARBA00023212"/>
    </source>
</evidence>
<dbReference type="InterPro" id="IPR024395">
    <property type="entry name" value="CLASP_N_dom"/>
</dbReference>
<accession>A0A8J2H6A3</accession>
<evidence type="ECO:0000256" key="6">
    <source>
        <dbReference type="ARBA" id="ARBA00022618"/>
    </source>
</evidence>
<dbReference type="GO" id="GO:0051301">
    <property type="term" value="P:cell division"/>
    <property type="evidence" value="ECO:0007669"/>
    <property type="project" value="UniProtKB-KW"/>
</dbReference>
<feature type="domain" description="TOG" evidence="15">
    <location>
        <begin position="1149"/>
        <end position="1388"/>
    </location>
</feature>
<evidence type="ECO:0000256" key="7">
    <source>
        <dbReference type="ARBA" id="ARBA00022737"/>
    </source>
</evidence>
<dbReference type="Proteomes" id="UP000786811">
    <property type="component" value="Unassembled WGS sequence"/>
</dbReference>
<dbReference type="SUPFAM" id="SSF48371">
    <property type="entry name" value="ARM repeat"/>
    <property type="match status" value="2"/>
</dbReference>
<dbReference type="GO" id="GO:0046785">
    <property type="term" value="P:microtubule polymerization"/>
    <property type="evidence" value="ECO:0007669"/>
    <property type="project" value="InterPro"/>
</dbReference>
<comment type="subcellular location">
    <subcellularLocation>
        <location evidence="2">Chromosome</location>
        <location evidence="2">Centromere</location>
        <location evidence="2">Kinetochore</location>
    </subcellularLocation>
    <subcellularLocation>
        <location evidence="1">Cytoplasm</location>
        <location evidence="1">Cytoskeleton</location>
        <location evidence="1">Microtubule organizing center</location>
        <location evidence="1">Centrosome</location>
    </subcellularLocation>
    <subcellularLocation>
        <location evidence="3">Cytoplasm</location>
        <location evidence="3">Cytoskeleton</location>
        <location evidence="3">Spindle pole</location>
    </subcellularLocation>
</comment>
<evidence type="ECO:0000259" key="15">
    <source>
        <dbReference type="SMART" id="SM01349"/>
    </source>
</evidence>
<keyword evidence="9" id="KW-0995">Kinetochore</keyword>
<feature type="compositionally biased region" description="Low complexity" evidence="14">
    <location>
        <begin position="523"/>
        <end position="535"/>
    </location>
</feature>
<dbReference type="InterPro" id="IPR048491">
    <property type="entry name" value="XMAP215_CLASP_TOG"/>
</dbReference>
<dbReference type="FunFam" id="1.25.10.10:FF:000050">
    <property type="entry name" value="Cytoskeleton-associated protein 5 isoform X1"/>
    <property type="match status" value="1"/>
</dbReference>
<feature type="domain" description="TOG" evidence="15">
    <location>
        <begin position="270"/>
        <end position="508"/>
    </location>
</feature>
<feature type="region of interest" description="Disordered" evidence="14">
    <location>
        <begin position="1915"/>
        <end position="1943"/>
    </location>
</feature>
<keyword evidence="8" id="KW-0498">Mitosis</keyword>
<keyword evidence="17" id="KW-1185">Reference proteome</keyword>
<protein>
    <submittedName>
        <fullName evidence="16">Similar to msps: Protein mini spindles (Drosophila melanogaster)</fullName>
    </submittedName>
</protein>
<evidence type="ECO:0000256" key="12">
    <source>
        <dbReference type="ARBA" id="ARBA00023328"/>
    </source>
</evidence>
<evidence type="ECO:0000256" key="1">
    <source>
        <dbReference type="ARBA" id="ARBA00004300"/>
    </source>
</evidence>
<feature type="domain" description="TOG" evidence="15">
    <location>
        <begin position="1"/>
        <end position="227"/>
    </location>
</feature>
<dbReference type="Gene3D" id="1.25.10.10">
    <property type="entry name" value="Leucine-rich Repeat Variant"/>
    <property type="match status" value="5"/>
</dbReference>
<evidence type="ECO:0000256" key="8">
    <source>
        <dbReference type="ARBA" id="ARBA00022776"/>
    </source>
</evidence>
<feature type="compositionally biased region" description="Acidic residues" evidence="14">
    <location>
        <begin position="248"/>
        <end position="265"/>
    </location>
</feature>
<feature type="domain" description="TOG" evidence="15">
    <location>
        <begin position="568"/>
        <end position="798"/>
    </location>
</feature>
<dbReference type="PANTHER" id="PTHR12609">
    <property type="entry name" value="MICROTUBULE ASSOCIATED PROTEIN XMAP215"/>
    <property type="match status" value="1"/>
</dbReference>
<dbReference type="FunFam" id="1.25.10.10:FF:000019">
    <property type="entry name" value="Cytoskeleton-associated protein 5"/>
    <property type="match status" value="1"/>
</dbReference>